<dbReference type="EMBL" id="CP138583">
    <property type="protein sequence ID" value="WPH00457.1"/>
    <property type="molecule type" value="Genomic_DNA"/>
</dbReference>
<proteinExistence type="predicted"/>
<dbReference type="InterPro" id="IPR001509">
    <property type="entry name" value="Epimerase_deHydtase"/>
</dbReference>
<dbReference type="InterPro" id="IPR051783">
    <property type="entry name" value="NAD(P)-dependent_oxidoreduct"/>
</dbReference>
<dbReference type="AlphaFoldDB" id="A0AAQ3M3Q0"/>
<dbReference type="InterPro" id="IPR036291">
    <property type="entry name" value="NAD(P)-bd_dom_sf"/>
</dbReference>
<sequence length="336" mass="36652">MAPHLFLTGGTGYIGGTVLDTLVKTHPEYNISVLLRHVPEDFVRRYPDVKIVMGDYDSGETISNAAVNANVVIHNGNSDHEPSINALIAGLLRRGSPSFLIHLSGTGIVADWLEGKYVGKLNPKVWNDIDDLDEIVSRPDRELHRNVDKIIQKAASDHGDRLKTAIVCPPDIYGTGRGPGRTQSVFFPLFVKQARAVGRPFYAGDGTNTRSWVHIEDLMVIYLKLVEAAVNGGKGADWGRDGYYFAATQEASQVDIAKAAGKILKATGVLSDAEPCKIADQEVDTMLDSWSIPHLGTYMFAANSRTRAHRAAKLFGYEGKSLSLWEAMEADLSACV</sequence>
<evidence type="ECO:0000313" key="3">
    <source>
        <dbReference type="Proteomes" id="UP001303373"/>
    </source>
</evidence>
<organism evidence="2 3">
    <name type="scientific">Acrodontium crateriforme</name>
    <dbReference type="NCBI Taxonomy" id="150365"/>
    <lineage>
        <taxon>Eukaryota</taxon>
        <taxon>Fungi</taxon>
        <taxon>Dikarya</taxon>
        <taxon>Ascomycota</taxon>
        <taxon>Pezizomycotina</taxon>
        <taxon>Dothideomycetes</taxon>
        <taxon>Dothideomycetidae</taxon>
        <taxon>Mycosphaerellales</taxon>
        <taxon>Teratosphaeriaceae</taxon>
        <taxon>Acrodontium</taxon>
    </lineage>
</organism>
<feature type="domain" description="NAD-dependent epimerase/dehydratase" evidence="1">
    <location>
        <begin position="147"/>
        <end position="236"/>
    </location>
</feature>
<dbReference type="GO" id="GO:0004029">
    <property type="term" value="F:aldehyde dehydrogenase (NAD+) activity"/>
    <property type="evidence" value="ECO:0007669"/>
    <property type="project" value="TreeGrafter"/>
</dbReference>
<accession>A0AAQ3M3Q0</accession>
<dbReference type="GO" id="GO:0005737">
    <property type="term" value="C:cytoplasm"/>
    <property type="evidence" value="ECO:0007669"/>
    <property type="project" value="TreeGrafter"/>
</dbReference>
<dbReference type="Proteomes" id="UP001303373">
    <property type="component" value="Chromosome 4"/>
</dbReference>
<evidence type="ECO:0000259" key="1">
    <source>
        <dbReference type="Pfam" id="PF01370"/>
    </source>
</evidence>
<dbReference type="Pfam" id="PF01370">
    <property type="entry name" value="Epimerase"/>
    <property type="match status" value="1"/>
</dbReference>
<keyword evidence="3" id="KW-1185">Reference proteome</keyword>
<protein>
    <submittedName>
        <fullName evidence="2">NAD(P)-binding protein</fullName>
    </submittedName>
</protein>
<dbReference type="PANTHER" id="PTHR48079:SF6">
    <property type="entry name" value="NAD(P)-BINDING DOMAIN-CONTAINING PROTEIN-RELATED"/>
    <property type="match status" value="1"/>
</dbReference>
<dbReference type="Gene3D" id="3.40.50.720">
    <property type="entry name" value="NAD(P)-binding Rossmann-like Domain"/>
    <property type="match status" value="1"/>
</dbReference>
<name>A0AAQ3M3Q0_9PEZI</name>
<reference evidence="2 3" key="1">
    <citation type="submission" date="2023-11" db="EMBL/GenBank/DDBJ databases">
        <title>An acidophilic fungus is an integral part of prey digestion in a carnivorous sundew plant.</title>
        <authorList>
            <person name="Tsai I.J."/>
        </authorList>
    </citation>
    <scope>NUCLEOTIDE SEQUENCE [LARGE SCALE GENOMIC DNA]</scope>
    <source>
        <strain evidence="2">169a</strain>
    </source>
</reference>
<evidence type="ECO:0000313" key="2">
    <source>
        <dbReference type="EMBL" id="WPH00457.1"/>
    </source>
</evidence>
<dbReference type="PANTHER" id="PTHR48079">
    <property type="entry name" value="PROTEIN YEEZ"/>
    <property type="match status" value="1"/>
</dbReference>
<gene>
    <name evidence="2" type="ORF">R9X50_00328600</name>
</gene>
<dbReference type="SUPFAM" id="SSF51735">
    <property type="entry name" value="NAD(P)-binding Rossmann-fold domains"/>
    <property type="match status" value="1"/>
</dbReference>